<accession>H0VJ91</accession>
<dbReference type="PANTHER" id="PTHR33820:SF4">
    <property type="entry name" value="COILED-COIL DOMAIN-CONTAINING PROTEIN 17"/>
    <property type="match status" value="1"/>
</dbReference>
<reference evidence="3" key="2">
    <citation type="submission" date="2025-08" db="UniProtKB">
        <authorList>
            <consortium name="Ensembl"/>
        </authorList>
    </citation>
    <scope>IDENTIFICATION</scope>
    <source>
        <strain evidence="3">2N</strain>
    </source>
</reference>
<dbReference type="HOGENOM" id="CLU_040615_0_0_1"/>
<evidence type="ECO:0000256" key="2">
    <source>
        <dbReference type="SAM" id="MobiDB-lite"/>
    </source>
</evidence>
<gene>
    <name evidence="3" type="primary">CCDC17</name>
</gene>
<dbReference type="GeneTree" id="ENSGT00390000006459"/>
<dbReference type="InParanoid" id="H0VJ91"/>
<dbReference type="Proteomes" id="UP000005447">
    <property type="component" value="Unassembled WGS sequence"/>
</dbReference>
<dbReference type="AlphaFoldDB" id="H0VJ91"/>
<dbReference type="OMA" id="ICELQAW"/>
<dbReference type="PANTHER" id="PTHR33820">
    <property type="entry name" value="COILED-COIL DOMAIN-CONTAINING PROTEIN 17"/>
    <property type="match status" value="1"/>
</dbReference>
<feature type="region of interest" description="Disordered" evidence="2">
    <location>
        <begin position="97"/>
        <end position="118"/>
    </location>
</feature>
<feature type="coiled-coil region" evidence="1">
    <location>
        <begin position="227"/>
        <end position="254"/>
    </location>
</feature>
<keyword evidence="4" id="KW-1185">Reference proteome</keyword>
<reference evidence="4" key="1">
    <citation type="journal article" date="2011" name="Nature">
        <title>A high-resolution map of human evolutionary constraint using 29 mammals.</title>
        <authorList>
            <person name="Lindblad-Toh K."/>
            <person name="Garber M."/>
            <person name="Zuk O."/>
            <person name="Lin M.F."/>
            <person name="Parker B.J."/>
            <person name="Washietl S."/>
            <person name="Kheradpour P."/>
            <person name="Ernst J."/>
            <person name="Jordan G."/>
            <person name="Mauceli E."/>
            <person name="Ward L.D."/>
            <person name="Lowe C.B."/>
            <person name="Holloway A.K."/>
            <person name="Clamp M."/>
            <person name="Gnerre S."/>
            <person name="Alfoldi J."/>
            <person name="Beal K."/>
            <person name="Chang J."/>
            <person name="Clawson H."/>
            <person name="Cuff J."/>
            <person name="Di Palma F."/>
            <person name="Fitzgerald S."/>
            <person name="Flicek P."/>
            <person name="Guttman M."/>
            <person name="Hubisz M.J."/>
            <person name="Jaffe D.B."/>
            <person name="Jungreis I."/>
            <person name="Kent W.J."/>
            <person name="Kostka D."/>
            <person name="Lara M."/>
            <person name="Martins A.L."/>
            <person name="Massingham T."/>
            <person name="Moltke I."/>
            <person name="Raney B.J."/>
            <person name="Rasmussen M.D."/>
            <person name="Robinson J."/>
            <person name="Stark A."/>
            <person name="Vilella A.J."/>
            <person name="Wen J."/>
            <person name="Xie X."/>
            <person name="Zody M.C."/>
            <person name="Baldwin J."/>
            <person name="Bloom T."/>
            <person name="Chin C.W."/>
            <person name="Heiman D."/>
            <person name="Nicol R."/>
            <person name="Nusbaum C."/>
            <person name="Young S."/>
            <person name="Wilkinson J."/>
            <person name="Worley K.C."/>
            <person name="Kovar C.L."/>
            <person name="Muzny D.M."/>
            <person name="Gibbs R.A."/>
            <person name="Cree A."/>
            <person name="Dihn H.H."/>
            <person name="Fowler G."/>
            <person name="Jhangiani S."/>
            <person name="Joshi V."/>
            <person name="Lee S."/>
            <person name="Lewis L.R."/>
            <person name="Nazareth L.V."/>
            <person name="Okwuonu G."/>
            <person name="Santibanez J."/>
            <person name="Warren W.C."/>
            <person name="Mardis E.R."/>
            <person name="Weinstock G.M."/>
            <person name="Wilson R.K."/>
            <person name="Delehaunty K."/>
            <person name="Dooling D."/>
            <person name="Fronik C."/>
            <person name="Fulton L."/>
            <person name="Fulton B."/>
            <person name="Graves T."/>
            <person name="Minx P."/>
            <person name="Sodergren E."/>
            <person name="Birney E."/>
            <person name="Margulies E.H."/>
            <person name="Herrero J."/>
            <person name="Green E.D."/>
            <person name="Haussler D."/>
            <person name="Siepel A."/>
            <person name="Goldman N."/>
            <person name="Pollard K.S."/>
            <person name="Pedersen J.S."/>
            <person name="Lander E.S."/>
            <person name="Kellis M."/>
        </authorList>
    </citation>
    <scope>NUCLEOTIDE SEQUENCE [LARGE SCALE GENOMIC DNA]</scope>
    <source>
        <strain evidence="4">2N</strain>
    </source>
</reference>
<evidence type="ECO:0000313" key="4">
    <source>
        <dbReference type="Proteomes" id="UP000005447"/>
    </source>
</evidence>
<dbReference type="GO" id="GO:0005930">
    <property type="term" value="C:axoneme"/>
    <property type="evidence" value="ECO:0007669"/>
    <property type="project" value="Ensembl"/>
</dbReference>
<dbReference type="Ensembl" id="ENSCPOT00000011578.3">
    <property type="protein sequence ID" value="ENSCPOP00000010314.3"/>
    <property type="gene ID" value="ENSCPOG00000011472.4"/>
</dbReference>
<dbReference type="EMBL" id="AAKN02053612">
    <property type="status" value="NOT_ANNOTATED_CDS"/>
    <property type="molecule type" value="Genomic_DNA"/>
</dbReference>
<dbReference type="Bgee" id="ENSCPOG00000011472">
    <property type="expression patterns" value="Expressed in ovary and 11 other cell types or tissues"/>
</dbReference>
<reference evidence="3" key="3">
    <citation type="submission" date="2025-09" db="UniProtKB">
        <authorList>
            <consortium name="Ensembl"/>
        </authorList>
    </citation>
    <scope>IDENTIFICATION</scope>
    <source>
        <strain evidence="3">2N</strain>
    </source>
</reference>
<evidence type="ECO:0000313" key="3">
    <source>
        <dbReference type="Ensembl" id="ENSCPOP00000010314.3"/>
    </source>
</evidence>
<dbReference type="FunCoup" id="H0VJ91">
    <property type="interactions" value="1"/>
</dbReference>
<proteinExistence type="predicted"/>
<sequence length="552" mass="59821">MASYSGEPGLLPCRSCDMVFRSWALLSDHTQRFCIGLTPDVTVGAKPSAELGELQGCSDQEANRPALERLREEAAGSPCKRLQALYATHARRKAQTEAWGRTLEQRSAGEGGRSLTQAPGRIPRLLGLEQELRELRAEAGRTRGALEVLSTHVQELKPQIRNRPDTEFCWPMLQASTGSLAAEIGAFCEAYKQGGGRDPGIMSKIWQLQAEASALELRRSLNRREKASATSGQLLELETENQRLEAEILALQMQRGLDQLPSGPMVPRLQKRGVPLLPPVAPLLPPLPVSTNFQLLDSVEKPPLSGTMTRNLGLDTSVLPTSDVLGPAPYDPGAGLVIFYDFLRGLESCWIWVQLITALTRDGQDTGGATALPPALCLPSPLAPGPKGNCAILASRQPVSRLPPSPLVSLVCELQAWEGLPGARTPQSKAWVSLALFDQDQRVLSGHWRLPLRALPLDFSLSLGQQNTIPQVGQAELFLRLVNARDAAVQTLAEINPACAHQYQYPALVPTSSLKTTSCTPKVGSTDPPPPAEEPFVGMKDKNEGFRPSPQL</sequence>
<protein>
    <submittedName>
        <fullName evidence="3">Coiled-coil domain containing 17</fullName>
    </submittedName>
</protein>
<evidence type="ECO:0000256" key="1">
    <source>
        <dbReference type="SAM" id="Coils"/>
    </source>
</evidence>
<feature type="region of interest" description="Disordered" evidence="2">
    <location>
        <begin position="517"/>
        <end position="552"/>
    </location>
</feature>
<keyword evidence="1" id="KW-0175">Coiled coil</keyword>
<dbReference type="eggNOG" id="ENOG502QR6M">
    <property type="taxonomic scope" value="Eukaryota"/>
</dbReference>
<dbReference type="InterPro" id="IPR038800">
    <property type="entry name" value="CCDC17"/>
</dbReference>
<organism evidence="3 4">
    <name type="scientific">Cavia porcellus</name>
    <name type="common">Guinea pig</name>
    <dbReference type="NCBI Taxonomy" id="10141"/>
    <lineage>
        <taxon>Eukaryota</taxon>
        <taxon>Metazoa</taxon>
        <taxon>Chordata</taxon>
        <taxon>Craniata</taxon>
        <taxon>Vertebrata</taxon>
        <taxon>Euteleostomi</taxon>
        <taxon>Mammalia</taxon>
        <taxon>Eutheria</taxon>
        <taxon>Euarchontoglires</taxon>
        <taxon>Glires</taxon>
        <taxon>Rodentia</taxon>
        <taxon>Hystricomorpha</taxon>
        <taxon>Caviidae</taxon>
        <taxon>Cavia</taxon>
    </lineage>
</organism>
<dbReference type="VEuPathDB" id="HostDB:ENSCPOG00000011472"/>
<name>H0VJ91_CAVPO</name>